<gene>
    <name evidence="8" type="ORF">FTUN_1581</name>
</gene>
<evidence type="ECO:0000313" key="8">
    <source>
        <dbReference type="EMBL" id="QJW94062.1"/>
    </source>
</evidence>
<reference evidence="9" key="1">
    <citation type="submission" date="2020-05" db="EMBL/GenBank/DDBJ databases">
        <title>Frigoriglobus tundricola gen. nov., sp. nov., a psychrotolerant cellulolytic planctomycete of the family Gemmataceae with two divergent copies of 16S rRNA gene.</title>
        <authorList>
            <person name="Kulichevskaya I.S."/>
            <person name="Ivanova A.A."/>
            <person name="Naumoff D.G."/>
            <person name="Beletsky A.V."/>
            <person name="Rijpstra W.I.C."/>
            <person name="Sinninghe Damste J.S."/>
            <person name="Mardanov A.V."/>
            <person name="Ravin N.V."/>
            <person name="Dedysh S.N."/>
        </authorList>
    </citation>
    <scope>NUCLEOTIDE SEQUENCE [LARGE SCALE GENOMIC DNA]</scope>
    <source>
        <strain evidence="9">PL17</strain>
    </source>
</reference>
<dbReference type="AlphaFoldDB" id="A0A6M5YM93"/>
<evidence type="ECO:0000259" key="7">
    <source>
        <dbReference type="PROSITE" id="PS51007"/>
    </source>
</evidence>
<dbReference type="PANTHER" id="PTHR30600:SF4">
    <property type="entry name" value="CYTOCHROME C DOMAIN-CONTAINING PROTEIN"/>
    <property type="match status" value="1"/>
</dbReference>
<keyword evidence="6" id="KW-0472">Membrane</keyword>
<evidence type="ECO:0000256" key="3">
    <source>
        <dbReference type="ARBA" id="ARBA00023004"/>
    </source>
</evidence>
<dbReference type="InterPro" id="IPR051395">
    <property type="entry name" value="Cytochrome_c_Peroxidase/MauG"/>
</dbReference>
<accession>A0A6M5YM93</accession>
<keyword evidence="9" id="KW-1185">Reference proteome</keyword>
<dbReference type="Pfam" id="PF06537">
    <property type="entry name" value="DHOR"/>
    <property type="match status" value="2"/>
</dbReference>
<dbReference type="SUPFAM" id="SSF46626">
    <property type="entry name" value="Cytochrome c"/>
    <property type="match status" value="2"/>
</dbReference>
<dbReference type="GO" id="GO:0004130">
    <property type="term" value="F:cytochrome-c peroxidase activity"/>
    <property type="evidence" value="ECO:0007669"/>
    <property type="project" value="TreeGrafter"/>
</dbReference>
<evidence type="ECO:0000256" key="2">
    <source>
        <dbReference type="ARBA" id="ARBA00022723"/>
    </source>
</evidence>
<keyword evidence="6" id="KW-0812">Transmembrane</keyword>
<evidence type="ECO:0000256" key="5">
    <source>
        <dbReference type="SAM" id="MobiDB-lite"/>
    </source>
</evidence>
<dbReference type="Proteomes" id="UP000503447">
    <property type="component" value="Chromosome"/>
</dbReference>
<keyword evidence="6" id="KW-1133">Transmembrane helix</keyword>
<dbReference type="Gene3D" id="1.10.760.10">
    <property type="entry name" value="Cytochrome c-like domain"/>
    <property type="match status" value="1"/>
</dbReference>
<evidence type="ECO:0000256" key="4">
    <source>
        <dbReference type="PROSITE-ProRule" id="PRU00433"/>
    </source>
</evidence>
<feature type="compositionally biased region" description="Basic and acidic residues" evidence="5">
    <location>
        <begin position="354"/>
        <end position="364"/>
    </location>
</feature>
<dbReference type="PROSITE" id="PS51007">
    <property type="entry name" value="CYTC"/>
    <property type="match status" value="1"/>
</dbReference>
<proteinExistence type="predicted"/>
<name>A0A6M5YM93_9BACT</name>
<organism evidence="8 9">
    <name type="scientific">Frigoriglobus tundricola</name>
    <dbReference type="NCBI Taxonomy" id="2774151"/>
    <lineage>
        <taxon>Bacteria</taxon>
        <taxon>Pseudomonadati</taxon>
        <taxon>Planctomycetota</taxon>
        <taxon>Planctomycetia</taxon>
        <taxon>Gemmatales</taxon>
        <taxon>Gemmataceae</taxon>
        <taxon>Frigoriglobus</taxon>
    </lineage>
</organism>
<feature type="domain" description="Cytochrome c" evidence="7">
    <location>
        <begin position="292"/>
        <end position="425"/>
    </location>
</feature>
<dbReference type="KEGG" id="ftj:FTUN_1581"/>
<feature type="transmembrane region" description="Helical" evidence="6">
    <location>
        <begin position="12"/>
        <end position="29"/>
    </location>
</feature>
<dbReference type="EMBL" id="CP053452">
    <property type="protein sequence ID" value="QJW94062.1"/>
    <property type="molecule type" value="Genomic_DNA"/>
</dbReference>
<dbReference type="GO" id="GO:0020037">
    <property type="term" value="F:heme binding"/>
    <property type="evidence" value="ECO:0007669"/>
    <property type="project" value="InterPro"/>
</dbReference>
<dbReference type="InterPro" id="IPR009056">
    <property type="entry name" value="Cyt_c-like_dom"/>
</dbReference>
<evidence type="ECO:0000256" key="1">
    <source>
        <dbReference type="ARBA" id="ARBA00022617"/>
    </source>
</evidence>
<evidence type="ECO:0000256" key="6">
    <source>
        <dbReference type="SAM" id="Phobius"/>
    </source>
</evidence>
<sequence>MPLSPTGQRYAVWLITLAVAAVAVYWQFFSDGLPIVWGPTASAAEIAEGRTLFEREWEPNDPLAHGDGLGPVFNARSCAACHFQGGLGGGGGREHNALSFEVFARPNDATFVTGTIHNFSTDPAHKESEQKLRGLYPIIKGRTVSGLDIHCAGSTTVPDFDPVSTQSVQPTALFGAGWIDLISDRAILRNARNRGIRTAARELSLEFDNVPVGRVRRVKGGVGKFGWKGQFATLQEFVAAACANELGLGTPAVEQAQPLGTASQSVPPDLDKKQFRALVSFVKTLPRPVEPATPSRGKEFFSAVGCAVCHVPDLGGVKGVYSDFLLYTLDDPPPPGGGGSGYGSEPPPQLQLPTRRDDEPRSNEWKTPPLWGVADSAPYMHDGSAPTLQAAIQKHRGDAKPVTEKYNALSPCDQAEVLAFLGTLKAPPGAAPLQDPSVTLLSKK</sequence>
<dbReference type="RefSeq" id="WP_171470142.1">
    <property type="nucleotide sequence ID" value="NZ_CP053452.2"/>
</dbReference>
<dbReference type="GO" id="GO:0046872">
    <property type="term" value="F:metal ion binding"/>
    <property type="evidence" value="ECO:0007669"/>
    <property type="project" value="UniProtKB-KW"/>
</dbReference>
<evidence type="ECO:0000313" key="9">
    <source>
        <dbReference type="Proteomes" id="UP000503447"/>
    </source>
</evidence>
<dbReference type="GO" id="GO:0009055">
    <property type="term" value="F:electron transfer activity"/>
    <property type="evidence" value="ECO:0007669"/>
    <property type="project" value="InterPro"/>
</dbReference>
<keyword evidence="3 4" id="KW-0408">Iron</keyword>
<feature type="region of interest" description="Disordered" evidence="5">
    <location>
        <begin position="332"/>
        <end position="368"/>
    </location>
</feature>
<keyword evidence="2 4" id="KW-0479">Metal-binding</keyword>
<protein>
    <recommendedName>
        <fullName evidence="7">Cytochrome c domain-containing protein</fullName>
    </recommendedName>
</protein>
<dbReference type="PANTHER" id="PTHR30600">
    <property type="entry name" value="CYTOCHROME C PEROXIDASE-RELATED"/>
    <property type="match status" value="1"/>
</dbReference>
<keyword evidence="1 4" id="KW-0349">Heme</keyword>
<dbReference type="InterPro" id="IPR036909">
    <property type="entry name" value="Cyt_c-like_dom_sf"/>
</dbReference>
<dbReference type="InterPro" id="IPR010538">
    <property type="entry name" value="DHOR"/>
</dbReference>